<dbReference type="Pfam" id="PF02321">
    <property type="entry name" value="OEP"/>
    <property type="match status" value="1"/>
</dbReference>
<dbReference type="EMBL" id="RSDW01000001">
    <property type="protein sequence ID" value="RSL19481.1"/>
    <property type="molecule type" value="Genomic_DNA"/>
</dbReference>
<keyword evidence="9" id="KW-0732">Signal</keyword>
<keyword evidence="7" id="KW-0998">Cell outer membrane</keyword>
<feature type="chain" id="PRO_5018657514" evidence="9">
    <location>
        <begin position="22"/>
        <end position="704"/>
    </location>
</feature>
<keyword evidence="4" id="KW-1134">Transmembrane beta strand</keyword>
<comment type="caution">
    <text evidence="10">The sequence shown here is derived from an EMBL/GenBank/DDBJ whole genome shotgun (WGS) entry which is preliminary data.</text>
</comment>
<keyword evidence="11" id="KW-1185">Reference proteome</keyword>
<evidence type="ECO:0000256" key="6">
    <source>
        <dbReference type="ARBA" id="ARBA00023136"/>
    </source>
</evidence>
<dbReference type="GO" id="GO:1990281">
    <property type="term" value="C:efflux pump complex"/>
    <property type="evidence" value="ECO:0007669"/>
    <property type="project" value="TreeGrafter"/>
</dbReference>
<dbReference type="SUPFAM" id="SSF56954">
    <property type="entry name" value="Outer membrane efflux proteins (OEP)"/>
    <property type="match status" value="1"/>
</dbReference>
<comment type="subcellular location">
    <subcellularLocation>
        <location evidence="1">Cell outer membrane</location>
    </subcellularLocation>
</comment>
<name>A0A3R9QEL0_9BACT</name>
<feature type="compositionally biased region" description="Gly residues" evidence="8">
    <location>
        <begin position="173"/>
        <end position="187"/>
    </location>
</feature>
<feature type="region of interest" description="Disordered" evidence="8">
    <location>
        <begin position="166"/>
        <end position="187"/>
    </location>
</feature>
<dbReference type="Proteomes" id="UP000269669">
    <property type="component" value="Unassembled WGS sequence"/>
</dbReference>
<gene>
    <name evidence="10" type="ORF">EDE15_5150</name>
</gene>
<evidence type="ECO:0000313" key="10">
    <source>
        <dbReference type="EMBL" id="RSL19481.1"/>
    </source>
</evidence>
<feature type="compositionally biased region" description="Low complexity" evidence="8">
    <location>
        <begin position="18"/>
        <end position="51"/>
    </location>
</feature>
<evidence type="ECO:0000256" key="3">
    <source>
        <dbReference type="ARBA" id="ARBA00022448"/>
    </source>
</evidence>
<keyword evidence="3" id="KW-0813">Transport</keyword>
<evidence type="ECO:0000256" key="5">
    <source>
        <dbReference type="ARBA" id="ARBA00022692"/>
    </source>
</evidence>
<evidence type="ECO:0000313" key="11">
    <source>
        <dbReference type="Proteomes" id="UP000269669"/>
    </source>
</evidence>
<dbReference type="OrthoDB" id="102194at2"/>
<organism evidence="10 11">
    <name type="scientific">Edaphobacter aggregans</name>
    <dbReference type="NCBI Taxonomy" id="570835"/>
    <lineage>
        <taxon>Bacteria</taxon>
        <taxon>Pseudomonadati</taxon>
        <taxon>Acidobacteriota</taxon>
        <taxon>Terriglobia</taxon>
        <taxon>Terriglobales</taxon>
        <taxon>Acidobacteriaceae</taxon>
        <taxon>Edaphobacter</taxon>
    </lineage>
</organism>
<dbReference type="PANTHER" id="PTHR30026">
    <property type="entry name" value="OUTER MEMBRANE PROTEIN TOLC"/>
    <property type="match status" value="1"/>
</dbReference>
<dbReference type="Gene3D" id="1.20.1600.10">
    <property type="entry name" value="Outer membrane efflux proteins (OEP)"/>
    <property type="match status" value="1"/>
</dbReference>
<evidence type="ECO:0000256" key="7">
    <source>
        <dbReference type="ARBA" id="ARBA00023237"/>
    </source>
</evidence>
<evidence type="ECO:0000256" key="1">
    <source>
        <dbReference type="ARBA" id="ARBA00004442"/>
    </source>
</evidence>
<dbReference type="GO" id="GO:0015288">
    <property type="term" value="F:porin activity"/>
    <property type="evidence" value="ECO:0007669"/>
    <property type="project" value="TreeGrafter"/>
</dbReference>
<accession>A0A3R9QEL0</accession>
<evidence type="ECO:0000256" key="8">
    <source>
        <dbReference type="SAM" id="MobiDB-lite"/>
    </source>
</evidence>
<feature type="region of interest" description="Disordered" evidence="8">
    <location>
        <begin position="680"/>
        <end position="704"/>
    </location>
</feature>
<dbReference type="GO" id="GO:0009279">
    <property type="term" value="C:cell outer membrane"/>
    <property type="evidence" value="ECO:0007669"/>
    <property type="project" value="UniProtKB-SubCell"/>
</dbReference>
<dbReference type="InterPro" id="IPR003423">
    <property type="entry name" value="OMP_efflux"/>
</dbReference>
<dbReference type="PANTHER" id="PTHR30026:SF23">
    <property type="entry name" value="TO APRF-PUTATIVE OUTER MEMBRANE EFFLUX PROTEIN OR SECRETED ALKALINE PHOSPHATASE-RELATED"/>
    <property type="match status" value="1"/>
</dbReference>
<keyword evidence="6" id="KW-0472">Membrane</keyword>
<reference evidence="10 11" key="1">
    <citation type="submission" date="2018-12" db="EMBL/GenBank/DDBJ databases">
        <title>Sequencing of bacterial isolates from soil warming experiment in Harvard Forest, Massachusetts, USA.</title>
        <authorList>
            <person name="Deangelis K."/>
        </authorList>
    </citation>
    <scope>NUCLEOTIDE SEQUENCE [LARGE SCALE GENOMIC DNA]</scope>
    <source>
        <strain evidence="10 11">EB153</strain>
    </source>
</reference>
<keyword evidence="5" id="KW-0812">Transmembrane</keyword>
<feature type="signal peptide" evidence="9">
    <location>
        <begin position="1"/>
        <end position="21"/>
    </location>
</feature>
<sequence length="704" mass="75083">MQAAASIALLLMSVSTQPGMAQQTTPQTQTSPTAPAPPQAVATDTTGTPGLPQAPAPTPTQPLFLRDTPIDYTQPKSHFWNPIAPYTATDVPAPMLQNTPRLDSLLRDGKIYLSLSDAVTLALENNYDIAIARINLDIADTDILRTRAGGTIRGVSTGLVTNTIGGTTQTITSGGGPGGTSSGAGGGASGASGIVLSTNGGGPLPESLDPILTGTLQYEAANTPQSTTFITGTNTLNQNTGTYNFGYQQGFLTGTLFNVTFNNSRTTTNSFRSNYSPQLNTIFQAKVSQHLLQGFGLALNRRLIVQAKNNRQITDSSFRQQLLFTVTQVESIYWGLVSAYEDEQAKERALTQSTQLSADNRKQLEIGTLAPLDVVNSDSAVATDKQALVASQTNLEYQQLLMKQAIARNLNDPQLSNAPVIPTDRVALNRLPEEDLPVEDLVKQAYSNNPQIEQAVLNMSNNQITIKAFKNGLLPTVDAYAFYGGSGLGGAQNPALQCTDSTGTSIIPCPPNVVQHTGYGDVFTNAFNNSFPDKGVGVSINIPLRNRVAQADQARSQMEYRQSQMRLQQLYTQIRIQVINGQFALTNDRAQVQAAQAARDFAAQSLDAEEKKYKLGASTTALVLQQQRNLAAADNNLISATAAYAKDRVALGQLLSNILDKYGIDIKQAATGNITQSAVVPGLTTPKAPEAPKPLSSTPTPPQQ</sequence>
<proteinExistence type="inferred from homology"/>
<evidence type="ECO:0000256" key="2">
    <source>
        <dbReference type="ARBA" id="ARBA00007613"/>
    </source>
</evidence>
<dbReference type="RefSeq" id="WP_125488168.1">
    <property type="nucleotide sequence ID" value="NZ_RSDW01000001.1"/>
</dbReference>
<protein>
    <submittedName>
        <fullName evidence="10">Outer membrane protein TolC</fullName>
    </submittedName>
</protein>
<dbReference type="GO" id="GO:0015562">
    <property type="term" value="F:efflux transmembrane transporter activity"/>
    <property type="evidence" value="ECO:0007669"/>
    <property type="project" value="InterPro"/>
</dbReference>
<dbReference type="InterPro" id="IPR051906">
    <property type="entry name" value="TolC-like"/>
</dbReference>
<comment type="similarity">
    <text evidence="2">Belongs to the outer membrane factor (OMF) (TC 1.B.17) family.</text>
</comment>
<feature type="region of interest" description="Disordered" evidence="8">
    <location>
        <begin position="18"/>
        <end position="66"/>
    </location>
</feature>
<evidence type="ECO:0000256" key="9">
    <source>
        <dbReference type="SAM" id="SignalP"/>
    </source>
</evidence>
<evidence type="ECO:0000256" key="4">
    <source>
        <dbReference type="ARBA" id="ARBA00022452"/>
    </source>
</evidence>
<dbReference type="AlphaFoldDB" id="A0A3R9QEL0"/>